<evidence type="ECO:0000313" key="4">
    <source>
        <dbReference type="Proteomes" id="UP001610990"/>
    </source>
</evidence>
<dbReference type="RefSeq" id="WP_397671698.1">
    <property type="nucleotide sequence ID" value="NZ_JBIRGH010000003.1"/>
</dbReference>
<feature type="transmembrane region" description="Helical" evidence="2">
    <location>
        <begin position="369"/>
        <end position="388"/>
    </location>
</feature>
<reference evidence="3 4" key="1">
    <citation type="submission" date="2024-10" db="EMBL/GenBank/DDBJ databases">
        <title>The Natural Products Discovery Center: Release of the First 8490 Sequenced Strains for Exploring Actinobacteria Biosynthetic Diversity.</title>
        <authorList>
            <person name="Kalkreuter E."/>
            <person name="Kautsar S.A."/>
            <person name="Yang D."/>
            <person name="Bader C.D."/>
            <person name="Teijaro C.N."/>
            <person name="Fluegel L."/>
            <person name="Davis C.M."/>
            <person name="Simpson J.R."/>
            <person name="Lauterbach L."/>
            <person name="Steele A.D."/>
            <person name="Gui C."/>
            <person name="Meng S."/>
            <person name="Li G."/>
            <person name="Viehrig K."/>
            <person name="Ye F."/>
            <person name="Su P."/>
            <person name="Kiefer A.F."/>
            <person name="Nichols A."/>
            <person name="Cepeda A.J."/>
            <person name="Yan W."/>
            <person name="Fan B."/>
            <person name="Jiang Y."/>
            <person name="Adhikari A."/>
            <person name="Zheng C.-J."/>
            <person name="Schuster L."/>
            <person name="Cowan T.M."/>
            <person name="Smanski M.J."/>
            <person name="Chevrette M.G."/>
            <person name="De Carvalho L.P.S."/>
            <person name="Shen B."/>
        </authorList>
    </citation>
    <scope>NUCLEOTIDE SEQUENCE [LARGE SCALE GENOMIC DNA]</scope>
    <source>
        <strain evidence="3 4">NPDC018013</strain>
    </source>
</reference>
<dbReference type="InterPro" id="IPR018650">
    <property type="entry name" value="STSV1_Orf64"/>
</dbReference>
<dbReference type="Pfam" id="PF09852">
    <property type="entry name" value="DUF2079"/>
    <property type="match status" value="1"/>
</dbReference>
<feature type="transmembrane region" description="Helical" evidence="2">
    <location>
        <begin position="400"/>
        <end position="422"/>
    </location>
</feature>
<evidence type="ECO:0000256" key="2">
    <source>
        <dbReference type="SAM" id="Phobius"/>
    </source>
</evidence>
<feature type="transmembrane region" description="Helical" evidence="2">
    <location>
        <begin position="274"/>
        <end position="294"/>
    </location>
</feature>
<keyword evidence="2" id="KW-0812">Transmembrane</keyword>
<feature type="transmembrane region" description="Helical" evidence="2">
    <location>
        <begin position="339"/>
        <end position="357"/>
    </location>
</feature>
<keyword evidence="2" id="KW-0472">Membrane</keyword>
<evidence type="ECO:0000256" key="1">
    <source>
        <dbReference type="SAM" id="MobiDB-lite"/>
    </source>
</evidence>
<sequence>MDTAAATAADGNAGPPTGTAAPVGPASPATAGPQTHPRIPGPARRAADRLRGIPHSRNGTDGDAPGGDRRPGRFAALRAPRLDPYWTAAFFFVAFATLSLCRFRAMSPMSWDLGIFEQAVRGYAHLQAPIVDLKGPGSNVLGDHFSPVLILLAPFYRLFPSPATLLTAQAALFALSTLPVTRAAARLLGRGKGLAIGIAYGLSWGVQKAVDFDFHEIAFAVPLIAFALEAVLRKRWTAAVCWAAPLVLVKEDLGVTAAAIGAVILIRTRRATPLAIGLVAFGITATAVTLAVIIPGFNGAASYDYWSKLSGDGGPTAAIPLATAVRTTLWILLPTTGLLALRSPLLLVALPTFGWRFLSHDPHYWGTDWHYNAVLMPMVFLALADALAHTRLSARPWLRTYALHLPAAVLAAALALTTTLPMSRLTEAAAYRKPSVIADAERLLEKIPDGATVEADIRPLSRLTGRARVFWIGDNRIPAPDYVAVQLRDNRTPQQALADTAARHPNATYVPLGGAADIVVFRRTSVR</sequence>
<organism evidence="3 4">
    <name type="scientific">Streptomyces celluloflavus</name>
    <dbReference type="NCBI Taxonomy" id="58344"/>
    <lineage>
        <taxon>Bacteria</taxon>
        <taxon>Bacillati</taxon>
        <taxon>Actinomycetota</taxon>
        <taxon>Actinomycetes</taxon>
        <taxon>Kitasatosporales</taxon>
        <taxon>Streptomycetaceae</taxon>
        <taxon>Streptomyces</taxon>
    </lineage>
</organism>
<proteinExistence type="predicted"/>
<gene>
    <name evidence="3" type="ORF">ACH4GP_07865</name>
</gene>
<keyword evidence="4" id="KW-1185">Reference proteome</keyword>
<keyword evidence="2" id="KW-1133">Transmembrane helix</keyword>
<feature type="transmembrane region" description="Helical" evidence="2">
    <location>
        <begin position="314"/>
        <end position="332"/>
    </location>
</feature>
<protein>
    <submittedName>
        <fullName evidence="3">DUF2079 domain-containing protein</fullName>
    </submittedName>
</protein>
<name>A0ABW7RAT1_9ACTN</name>
<comment type="caution">
    <text evidence="3">The sequence shown here is derived from an EMBL/GenBank/DDBJ whole genome shotgun (WGS) entry which is preliminary data.</text>
</comment>
<dbReference type="Proteomes" id="UP001610990">
    <property type="component" value="Unassembled WGS sequence"/>
</dbReference>
<accession>A0ABW7RAT1</accession>
<feature type="transmembrane region" description="Helical" evidence="2">
    <location>
        <begin position="85"/>
        <end position="103"/>
    </location>
</feature>
<evidence type="ECO:0000313" key="3">
    <source>
        <dbReference type="EMBL" id="MFH8584298.1"/>
    </source>
</evidence>
<feature type="region of interest" description="Disordered" evidence="1">
    <location>
        <begin position="1"/>
        <end position="72"/>
    </location>
</feature>
<dbReference type="EMBL" id="JBIRGH010000003">
    <property type="protein sequence ID" value="MFH8584298.1"/>
    <property type="molecule type" value="Genomic_DNA"/>
</dbReference>
<feature type="compositionally biased region" description="Low complexity" evidence="1">
    <location>
        <begin position="1"/>
        <end position="33"/>
    </location>
</feature>